<dbReference type="GO" id="GO:0061651">
    <property type="term" value="F:Atg12 conjugating enzyme activity"/>
    <property type="evidence" value="ECO:0007669"/>
    <property type="project" value="TreeGrafter"/>
</dbReference>
<reference evidence="8" key="1">
    <citation type="journal article" date="2013" name="Nature">
        <title>Pan genome of the phytoplankton Emiliania underpins its global distribution.</title>
        <authorList>
            <person name="Read B.A."/>
            <person name="Kegel J."/>
            <person name="Klute M.J."/>
            <person name="Kuo A."/>
            <person name="Lefebvre S.C."/>
            <person name="Maumus F."/>
            <person name="Mayer C."/>
            <person name="Miller J."/>
            <person name="Monier A."/>
            <person name="Salamov A."/>
            <person name="Young J."/>
            <person name="Aguilar M."/>
            <person name="Claverie J.M."/>
            <person name="Frickenhaus S."/>
            <person name="Gonzalez K."/>
            <person name="Herman E.K."/>
            <person name="Lin Y.C."/>
            <person name="Napier J."/>
            <person name="Ogata H."/>
            <person name="Sarno A.F."/>
            <person name="Shmutz J."/>
            <person name="Schroeder D."/>
            <person name="de Vargas C."/>
            <person name="Verret F."/>
            <person name="von Dassow P."/>
            <person name="Valentin K."/>
            <person name="Van de Peer Y."/>
            <person name="Wheeler G."/>
            <person name="Dacks J.B."/>
            <person name="Delwiche C.F."/>
            <person name="Dyhrman S.T."/>
            <person name="Glockner G."/>
            <person name="John U."/>
            <person name="Richards T."/>
            <person name="Worden A.Z."/>
            <person name="Zhang X."/>
            <person name="Grigoriev I.V."/>
            <person name="Allen A.E."/>
            <person name="Bidle K."/>
            <person name="Borodovsky M."/>
            <person name="Bowler C."/>
            <person name="Brownlee C."/>
            <person name="Cock J.M."/>
            <person name="Elias M."/>
            <person name="Gladyshev V.N."/>
            <person name="Groth M."/>
            <person name="Guda C."/>
            <person name="Hadaegh A."/>
            <person name="Iglesias-Rodriguez M.D."/>
            <person name="Jenkins J."/>
            <person name="Jones B.M."/>
            <person name="Lawson T."/>
            <person name="Leese F."/>
            <person name="Lindquist E."/>
            <person name="Lobanov A."/>
            <person name="Lomsadze A."/>
            <person name="Malik S.B."/>
            <person name="Marsh M.E."/>
            <person name="Mackinder L."/>
            <person name="Mock T."/>
            <person name="Mueller-Roeber B."/>
            <person name="Pagarete A."/>
            <person name="Parker M."/>
            <person name="Probert I."/>
            <person name="Quesneville H."/>
            <person name="Raines C."/>
            <person name="Rensing S.A."/>
            <person name="Riano-Pachon D.M."/>
            <person name="Richier S."/>
            <person name="Rokitta S."/>
            <person name="Shiraiwa Y."/>
            <person name="Soanes D.M."/>
            <person name="van der Giezen M."/>
            <person name="Wahlund T.M."/>
            <person name="Williams B."/>
            <person name="Wilson W."/>
            <person name="Wolfe G."/>
            <person name="Wurch L.L."/>
        </authorList>
    </citation>
    <scope>NUCLEOTIDE SEQUENCE</scope>
</reference>
<dbReference type="RefSeq" id="XP_005758664.1">
    <property type="nucleotide sequence ID" value="XM_005758607.1"/>
</dbReference>
<sequence length="221" mass="23909">MLSQSEFERMARQFALLHHTAPTWAWFEPGPLSDSGAFAPPPGFLRSSPIVVQPPIAARRQGGEEEDPPVLEEPICSTADSSALDVSALDDQPQPDLLRIHICRSATYQTPQLLLLGCHGSDGRPWDVDEARAYLQRQANGSQPLPDQMLTPAEHPGLGLPCVALHACHTAELLSPMMRDAASCSREGGRPPLDLLGAWWSLVAPLLGLRAQPGPQHTVNT</sequence>
<dbReference type="PaxDb" id="2903-EOD06235"/>
<dbReference type="GO" id="GO:0032446">
    <property type="term" value="P:protein modification by small protein conjugation"/>
    <property type="evidence" value="ECO:0007669"/>
    <property type="project" value="TreeGrafter"/>
</dbReference>
<evidence type="ECO:0000313" key="7">
    <source>
        <dbReference type="EnsemblProtists" id="EOD06235"/>
    </source>
</evidence>
<dbReference type="PANTHER" id="PTHR14957:SF1">
    <property type="entry name" value="UBIQUITIN-LIKE-CONJUGATING ENZYME ATG10"/>
    <property type="match status" value="1"/>
</dbReference>
<accession>A0A0D3I4Q0</accession>
<dbReference type="STRING" id="2903.R1CV51"/>
<protein>
    <recommendedName>
        <fullName evidence="2">Ubiquitin-like-conjugating enzyme ATG10</fullName>
    </recommendedName>
    <alternativeName>
        <fullName evidence="6">Autophagy-related protein 10</fullName>
    </alternativeName>
</protein>
<dbReference type="KEGG" id="ehx:EMIHUDRAFT_121346"/>
<dbReference type="EnsemblProtists" id="EOD06235">
    <property type="protein sequence ID" value="EOD06235"/>
    <property type="gene ID" value="EMIHUDRAFT_121346"/>
</dbReference>
<evidence type="ECO:0000313" key="8">
    <source>
        <dbReference type="Proteomes" id="UP000013827"/>
    </source>
</evidence>
<name>A0A0D3I4Q0_EMIH1</name>
<evidence type="ECO:0000256" key="3">
    <source>
        <dbReference type="ARBA" id="ARBA00022679"/>
    </source>
</evidence>
<reference evidence="7" key="2">
    <citation type="submission" date="2024-10" db="UniProtKB">
        <authorList>
            <consortium name="EnsemblProtists"/>
        </authorList>
    </citation>
    <scope>IDENTIFICATION</scope>
</reference>
<dbReference type="GeneID" id="17252385"/>
<comment type="similarity">
    <text evidence="1">Belongs to the ATG10 family.</text>
</comment>
<dbReference type="Gene3D" id="3.30.1460.50">
    <property type="match status" value="1"/>
</dbReference>
<dbReference type="PANTHER" id="PTHR14957">
    <property type="entry name" value="UBIQUITIN-LIKE-CONJUGATING ENZYME ATG10"/>
    <property type="match status" value="1"/>
</dbReference>
<evidence type="ECO:0000256" key="2">
    <source>
        <dbReference type="ARBA" id="ARBA00021099"/>
    </source>
</evidence>
<keyword evidence="5" id="KW-0072">Autophagy</keyword>
<dbReference type="GO" id="GO:0000422">
    <property type="term" value="P:autophagy of mitochondrion"/>
    <property type="evidence" value="ECO:0007669"/>
    <property type="project" value="TreeGrafter"/>
</dbReference>
<keyword evidence="8" id="KW-1185">Reference proteome</keyword>
<dbReference type="GO" id="GO:0005829">
    <property type="term" value="C:cytosol"/>
    <property type="evidence" value="ECO:0007669"/>
    <property type="project" value="TreeGrafter"/>
</dbReference>
<dbReference type="GO" id="GO:0000045">
    <property type="term" value="P:autophagosome assembly"/>
    <property type="evidence" value="ECO:0007669"/>
    <property type="project" value="TreeGrafter"/>
</dbReference>
<proteinExistence type="inferred from homology"/>
<evidence type="ECO:0000256" key="4">
    <source>
        <dbReference type="ARBA" id="ARBA00022786"/>
    </source>
</evidence>
<dbReference type="AlphaFoldDB" id="A0A0D3I4Q0"/>
<evidence type="ECO:0000256" key="5">
    <source>
        <dbReference type="ARBA" id="ARBA00023006"/>
    </source>
</evidence>
<evidence type="ECO:0000256" key="1">
    <source>
        <dbReference type="ARBA" id="ARBA00005696"/>
    </source>
</evidence>
<dbReference type="InterPro" id="IPR007135">
    <property type="entry name" value="Atg3/Atg10"/>
</dbReference>
<keyword evidence="4" id="KW-0833">Ubl conjugation pathway</keyword>
<dbReference type="HOGENOM" id="CLU_1252669_0_0_1"/>
<evidence type="ECO:0000256" key="6">
    <source>
        <dbReference type="ARBA" id="ARBA00029833"/>
    </source>
</evidence>
<dbReference type="OMA" id="RIHICRS"/>
<organism evidence="7 8">
    <name type="scientific">Emiliania huxleyi (strain CCMP1516)</name>
    <dbReference type="NCBI Taxonomy" id="280463"/>
    <lineage>
        <taxon>Eukaryota</taxon>
        <taxon>Haptista</taxon>
        <taxon>Haptophyta</taxon>
        <taxon>Prymnesiophyceae</taxon>
        <taxon>Isochrysidales</taxon>
        <taxon>Noelaerhabdaceae</taxon>
        <taxon>Emiliania</taxon>
    </lineage>
</organism>
<keyword evidence="3" id="KW-0808">Transferase</keyword>
<dbReference type="Pfam" id="PF03987">
    <property type="entry name" value="Autophagy_act_C"/>
    <property type="match status" value="1"/>
</dbReference>
<dbReference type="Proteomes" id="UP000013827">
    <property type="component" value="Unassembled WGS sequence"/>
</dbReference>